<keyword evidence="1" id="KW-0472">Membrane</keyword>
<keyword evidence="1" id="KW-0812">Transmembrane</keyword>
<sequence length="83" mass="9398">MLCAGAYTKINTELSDDDSPFLAVAVTFLWLPIGFFLLGSLVGDKIKAKNDEREDHQKFIEEAEEQVRMNDNLPAEEWAAEHN</sequence>
<dbReference type="STRING" id="1618574.UT24_C0030G0017"/>
<accession>A0A0G0PLC4</accession>
<feature type="transmembrane region" description="Helical" evidence="1">
    <location>
        <begin position="21"/>
        <end position="43"/>
    </location>
</feature>
<evidence type="ECO:0000313" key="3">
    <source>
        <dbReference type="Proteomes" id="UP000033881"/>
    </source>
</evidence>
<evidence type="ECO:0000313" key="2">
    <source>
        <dbReference type="EMBL" id="KKQ98939.1"/>
    </source>
</evidence>
<gene>
    <name evidence="2" type="ORF">UT24_C0030G0017</name>
</gene>
<dbReference type="EMBL" id="LBWB01000030">
    <property type="protein sequence ID" value="KKQ98939.1"/>
    <property type="molecule type" value="Genomic_DNA"/>
</dbReference>
<evidence type="ECO:0000256" key="1">
    <source>
        <dbReference type="SAM" id="Phobius"/>
    </source>
</evidence>
<dbReference type="AlphaFoldDB" id="A0A0G0PLC4"/>
<comment type="caution">
    <text evidence="2">The sequence shown here is derived from an EMBL/GenBank/DDBJ whole genome shotgun (WGS) entry which is preliminary data.</text>
</comment>
<proteinExistence type="predicted"/>
<organism evidence="2 3">
    <name type="scientific">Candidatus Woesebacteria bacterium GW2011_GWB1_39_12</name>
    <dbReference type="NCBI Taxonomy" id="1618574"/>
    <lineage>
        <taxon>Bacteria</taxon>
        <taxon>Candidatus Woeseibacteriota</taxon>
    </lineage>
</organism>
<dbReference type="Proteomes" id="UP000033881">
    <property type="component" value="Unassembled WGS sequence"/>
</dbReference>
<protein>
    <submittedName>
        <fullName evidence="2">Uncharacterized protein</fullName>
    </submittedName>
</protein>
<name>A0A0G0PLC4_9BACT</name>
<reference evidence="2 3" key="1">
    <citation type="journal article" date="2015" name="Nature">
        <title>rRNA introns, odd ribosomes, and small enigmatic genomes across a large radiation of phyla.</title>
        <authorList>
            <person name="Brown C.T."/>
            <person name="Hug L.A."/>
            <person name="Thomas B.C."/>
            <person name="Sharon I."/>
            <person name="Castelle C.J."/>
            <person name="Singh A."/>
            <person name="Wilkins M.J."/>
            <person name="Williams K.H."/>
            <person name="Banfield J.F."/>
        </authorList>
    </citation>
    <scope>NUCLEOTIDE SEQUENCE [LARGE SCALE GENOMIC DNA]</scope>
</reference>
<keyword evidence="1" id="KW-1133">Transmembrane helix</keyword>